<feature type="signal peptide" evidence="1">
    <location>
        <begin position="1"/>
        <end position="27"/>
    </location>
</feature>
<dbReference type="Gene3D" id="2.60.40.3340">
    <property type="entry name" value="Domain of unknown function DUF4426"/>
    <property type="match status" value="1"/>
</dbReference>
<organism evidence="3 4">
    <name type="scientific">Wenzhouxiangella limi</name>
    <dbReference type="NCBI Taxonomy" id="2707351"/>
    <lineage>
        <taxon>Bacteria</taxon>
        <taxon>Pseudomonadati</taxon>
        <taxon>Pseudomonadota</taxon>
        <taxon>Gammaproteobacteria</taxon>
        <taxon>Chromatiales</taxon>
        <taxon>Wenzhouxiangellaceae</taxon>
        <taxon>Wenzhouxiangella</taxon>
    </lineage>
</organism>
<keyword evidence="1" id="KW-0732">Signal</keyword>
<protein>
    <submittedName>
        <fullName evidence="3">DUF4426 domain-containing protein</fullName>
    </submittedName>
</protein>
<name>A0A845UUN5_9GAMM</name>
<proteinExistence type="predicted"/>
<feature type="chain" id="PRO_5032560882" evidence="1">
    <location>
        <begin position="28"/>
        <end position="153"/>
    </location>
</feature>
<dbReference type="Proteomes" id="UP000484885">
    <property type="component" value="Unassembled WGS sequence"/>
</dbReference>
<gene>
    <name evidence="3" type="ORF">G3I74_07380</name>
</gene>
<dbReference type="RefSeq" id="WP_164210946.1">
    <property type="nucleotide sequence ID" value="NZ_JAAGSC010000040.1"/>
</dbReference>
<feature type="domain" description="DUF4426" evidence="2">
    <location>
        <begin position="31"/>
        <end position="152"/>
    </location>
</feature>
<evidence type="ECO:0000259" key="2">
    <source>
        <dbReference type="Pfam" id="PF14467"/>
    </source>
</evidence>
<evidence type="ECO:0000313" key="4">
    <source>
        <dbReference type="Proteomes" id="UP000484885"/>
    </source>
</evidence>
<accession>A0A845UUN5</accession>
<dbReference type="InterPro" id="IPR025218">
    <property type="entry name" value="DUF4426"/>
</dbReference>
<dbReference type="Pfam" id="PF14467">
    <property type="entry name" value="DUF4426"/>
    <property type="match status" value="1"/>
</dbReference>
<dbReference type="AlphaFoldDB" id="A0A845UUN5"/>
<reference evidence="3 4" key="1">
    <citation type="submission" date="2020-02" db="EMBL/GenBank/DDBJ databases">
        <authorList>
            <person name="Zhang X.-Y."/>
        </authorList>
    </citation>
    <scope>NUCLEOTIDE SEQUENCE [LARGE SCALE GENOMIC DNA]</scope>
    <source>
        <strain evidence="3 4">C33</strain>
    </source>
</reference>
<comment type="caution">
    <text evidence="3">The sequence shown here is derived from an EMBL/GenBank/DDBJ whole genome shotgun (WGS) entry which is preliminary data.</text>
</comment>
<evidence type="ECO:0000313" key="3">
    <source>
        <dbReference type="EMBL" id="NDY95543.1"/>
    </source>
</evidence>
<sequence>MAANPRRLLITLLLVVAAVGSLPHAVAQQAEDLGDYRVHYSAINTSQLSPEVARAFGIQRSTSRALLNLAVLRKRDDAMNEPTRARIQVEAVNIAGQRRDIEMREVTEQDAIYYIGTFRIHNEERVTFQIEVDPDDSSEPASSFRFQQQFFVY</sequence>
<dbReference type="EMBL" id="JAAGSC010000040">
    <property type="protein sequence ID" value="NDY95543.1"/>
    <property type="molecule type" value="Genomic_DNA"/>
</dbReference>
<evidence type="ECO:0000256" key="1">
    <source>
        <dbReference type="SAM" id="SignalP"/>
    </source>
</evidence>
<keyword evidence="4" id="KW-1185">Reference proteome</keyword>